<keyword evidence="6" id="KW-0678">Repressor</keyword>
<evidence type="ECO:0000256" key="8">
    <source>
        <dbReference type="ARBA" id="ARBA00023125"/>
    </source>
</evidence>
<evidence type="ECO:0000256" key="6">
    <source>
        <dbReference type="ARBA" id="ARBA00022491"/>
    </source>
</evidence>
<evidence type="ECO:0000256" key="14">
    <source>
        <dbReference type="SAM" id="MobiDB-lite"/>
    </source>
</evidence>
<dbReference type="Pfam" id="PF01325">
    <property type="entry name" value="Fe_dep_repress"/>
    <property type="match status" value="1"/>
</dbReference>
<dbReference type="GO" id="GO:0046914">
    <property type="term" value="F:transition metal ion binding"/>
    <property type="evidence" value="ECO:0007669"/>
    <property type="project" value="InterPro"/>
</dbReference>
<dbReference type="EMBL" id="CP006939">
    <property type="protein sequence ID" value="AHC13925.1"/>
    <property type="molecule type" value="Genomic_DNA"/>
</dbReference>
<evidence type="ECO:0000256" key="2">
    <source>
        <dbReference type="ARBA" id="ARBA00007871"/>
    </source>
</evidence>
<dbReference type="InterPro" id="IPR001367">
    <property type="entry name" value="Fe_dep_repressor"/>
</dbReference>
<feature type="domain" description="HTH dtxR-type" evidence="15">
    <location>
        <begin position="1"/>
        <end position="64"/>
    </location>
</feature>
<dbReference type="GO" id="GO:0003700">
    <property type="term" value="F:DNA-binding transcription factor activity"/>
    <property type="evidence" value="ECO:0007669"/>
    <property type="project" value="InterPro"/>
</dbReference>
<keyword evidence="10" id="KW-0804">Transcription</keyword>
<dbReference type="PATRIC" id="fig|1307761.3.peg.494"/>
<keyword evidence="9" id="KW-0010">Activator</keyword>
<proteinExistence type="inferred from homology"/>
<keyword evidence="7" id="KW-0805">Transcription regulation</keyword>
<dbReference type="PANTHER" id="PTHR33238">
    <property type="entry name" value="IRON (METAL) DEPENDENT REPRESSOR, DTXR FAMILY"/>
    <property type="match status" value="1"/>
</dbReference>
<dbReference type="PROSITE" id="PS50944">
    <property type="entry name" value="HTH_DTXR"/>
    <property type="match status" value="1"/>
</dbReference>
<evidence type="ECO:0000256" key="10">
    <source>
        <dbReference type="ARBA" id="ARBA00023163"/>
    </source>
</evidence>
<keyword evidence="17" id="KW-1185">Reference proteome</keyword>
<evidence type="ECO:0000256" key="1">
    <source>
        <dbReference type="ARBA" id="ARBA00004496"/>
    </source>
</evidence>
<dbReference type="Proteomes" id="UP000018680">
    <property type="component" value="Chromosome"/>
</dbReference>
<comment type="subcellular location">
    <subcellularLocation>
        <location evidence="1">Cytoplasm</location>
    </subcellularLocation>
</comment>
<dbReference type="HOGENOM" id="CLU_069532_0_2_12"/>
<dbReference type="InterPro" id="IPR036421">
    <property type="entry name" value="Fe_dep_repressor_sf"/>
</dbReference>
<evidence type="ECO:0000256" key="12">
    <source>
        <dbReference type="ARBA" id="ARBA00025185"/>
    </source>
</evidence>
<protein>
    <recommendedName>
        <fullName evidence="4">Transcriptional regulator MntR</fullName>
    </recommendedName>
    <alternativeName>
        <fullName evidence="13">Manganese transport regulator</fullName>
    </alternativeName>
</protein>
<evidence type="ECO:0000256" key="4">
    <source>
        <dbReference type="ARBA" id="ARBA00022386"/>
    </source>
</evidence>
<evidence type="ECO:0000259" key="15">
    <source>
        <dbReference type="PROSITE" id="PS50944"/>
    </source>
</evidence>
<evidence type="ECO:0000256" key="3">
    <source>
        <dbReference type="ARBA" id="ARBA00011738"/>
    </source>
</evidence>
<organism evidence="16 17">
    <name type="scientific">Salinispira pacifica</name>
    <dbReference type="NCBI Taxonomy" id="1307761"/>
    <lineage>
        <taxon>Bacteria</taxon>
        <taxon>Pseudomonadati</taxon>
        <taxon>Spirochaetota</taxon>
        <taxon>Spirochaetia</taxon>
        <taxon>Spirochaetales</taxon>
        <taxon>Spirochaetaceae</taxon>
        <taxon>Salinispira</taxon>
    </lineage>
</organism>
<keyword evidence="8" id="KW-0238">DNA-binding</keyword>
<dbReference type="KEGG" id="slr:L21SP2_0493"/>
<dbReference type="InterPro" id="IPR022687">
    <property type="entry name" value="HTH_DTXR"/>
</dbReference>
<accession>V5WE59</accession>
<name>V5WE59_9SPIO</name>
<feature type="region of interest" description="Disordered" evidence="14">
    <location>
        <begin position="123"/>
        <end position="145"/>
    </location>
</feature>
<dbReference type="SMART" id="SM00529">
    <property type="entry name" value="HTH_DTXR"/>
    <property type="match status" value="1"/>
</dbReference>
<dbReference type="GO" id="GO:0045892">
    <property type="term" value="P:negative regulation of DNA-templated transcription"/>
    <property type="evidence" value="ECO:0007669"/>
    <property type="project" value="TreeGrafter"/>
</dbReference>
<comment type="function">
    <text evidence="12">In the presence of manganese, represses expression of mntH and mntS. Up-regulates expression of mntP.</text>
</comment>
<dbReference type="InterPro" id="IPR036390">
    <property type="entry name" value="WH_DNA-bd_sf"/>
</dbReference>
<evidence type="ECO:0000256" key="13">
    <source>
        <dbReference type="ARBA" id="ARBA00032593"/>
    </source>
</evidence>
<dbReference type="FunFam" id="1.10.60.10:FF:000004">
    <property type="entry name" value="DtxR family transcriptional regulator"/>
    <property type="match status" value="1"/>
</dbReference>
<evidence type="ECO:0000313" key="17">
    <source>
        <dbReference type="Proteomes" id="UP000018680"/>
    </source>
</evidence>
<dbReference type="InterPro" id="IPR036388">
    <property type="entry name" value="WH-like_DNA-bd_sf"/>
</dbReference>
<dbReference type="SUPFAM" id="SSF46785">
    <property type="entry name" value="Winged helix' DNA-binding domain"/>
    <property type="match status" value="1"/>
</dbReference>
<evidence type="ECO:0000256" key="5">
    <source>
        <dbReference type="ARBA" id="ARBA00022490"/>
    </source>
</evidence>
<gene>
    <name evidence="16" type="ORF">L21SP2_0493</name>
</gene>
<dbReference type="Pfam" id="PF02742">
    <property type="entry name" value="Fe_dep_repr_C"/>
    <property type="match status" value="1"/>
</dbReference>
<dbReference type="STRING" id="1307761.L21SP2_0493"/>
<evidence type="ECO:0000313" key="16">
    <source>
        <dbReference type="EMBL" id="AHC13925.1"/>
    </source>
</evidence>
<dbReference type="SUPFAM" id="SSF47979">
    <property type="entry name" value="Iron-dependent repressor protein, dimerization domain"/>
    <property type="match status" value="1"/>
</dbReference>
<dbReference type="eggNOG" id="COG1321">
    <property type="taxonomic scope" value="Bacteria"/>
</dbReference>
<dbReference type="InterPro" id="IPR022689">
    <property type="entry name" value="Iron_dep_repressor"/>
</dbReference>
<evidence type="ECO:0000256" key="9">
    <source>
        <dbReference type="ARBA" id="ARBA00023159"/>
    </source>
</evidence>
<dbReference type="Gene3D" id="1.10.10.10">
    <property type="entry name" value="Winged helix-like DNA-binding domain superfamily/Winged helix DNA-binding domain"/>
    <property type="match status" value="1"/>
</dbReference>
<dbReference type="Gene3D" id="1.10.60.10">
    <property type="entry name" value="Iron dependent repressor, metal binding and dimerisation domain"/>
    <property type="match status" value="1"/>
</dbReference>
<keyword evidence="11" id="KW-0464">Manganese</keyword>
<dbReference type="GO" id="GO:0046983">
    <property type="term" value="F:protein dimerization activity"/>
    <property type="evidence" value="ECO:0007669"/>
    <property type="project" value="InterPro"/>
</dbReference>
<dbReference type="AlphaFoldDB" id="V5WE59"/>
<comment type="subunit">
    <text evidence="3">Homodimer.</text>
</comment>
<dbReference type="PANTHER" id="PTHR33238:SF11">
    <property type="entry name" value="TRANSCRIPTIONAL REGULATOR MNTR"/>
    <property type="match status" value="1"/>
</dbReference>
<dbReference type="RefSeq" id="WP_024266857.1">
    <property type="nucleotide sequence ID" value="NC_023035.1"/>
</dbReference>
<sequence length="189" mass="21180">MSSTTEDYLKNIYSASEKSGVSLVKPGELASLMQVTPGTVTSMMKSLSEEKLVEYLPRSGVKLTPRGRELALKMVRRHRLIELFLVEVLGLEWQLVHDEAEILEHAFSDRLIERIDEILGHPSTDPHGDPIPAADGNISSQDGMPLSALNTQERARIMRVNHDSREFLEFLGERGCFPARKLPFGKKTP</sequence>
<dbReference type="GO" id="GO:0003677">
    <property type="term" value="F:DNA binding"/>
    <property type="evidence" value="ECO:0007669"/>
    <property type="project" value="UniProtKB-KW"/>
</dbReference>
<dbReference type="GO" id="GO:0005737">
    <property type="term" value="C:cytoplasm"/>
    <property type="evidence" value="ECO:0007669"/>
    <property type="project" value="UniProtKB-SubCell"/>
</dbReference>
<reference evidence="16 17" key="1">
    <citation type="journal article" date="2015" name="Stand. Genomic Sci.">
        <title>Complete genome sequence and description of Salinispira pacifica gen. nov., sp. nov., a novel spirochaete isolated form a hypersaline microbial mat.</title>
        <authorList>
            <person name="Ben Hania W."/>
            <person name="Joseph M."/>
            <person name="Schumann P."/>
            <person name="Bunk B."/>
            <person name="Fiebig A."/>
            <person name="Sproer C."/>
            <person name="Klenk H.P."/>
            <person name="Fardeau M.L."/>
            <person name="Spring S."/>
        </authorList>
    </citation>
    <scope>NUCLEOTIDE SEQUENCE [LARGE SCALE GENOMIC DNA]</scope>
    <source>
        <strain evidence="16 17">L21-RPul-D2</strain>
    </source>
</reference>
<keyword evidence="5" id="KW-0963">Cytoplasm</keyword>
<dbReference type="InterPro" id="IPR050536">
    <property type="entry name" value="DtxR_MntR_Metal-Reg"/>
</dbReference>
<comment type="similarity">
    <text evidence="2">Belongs to the DtxR/MntR family.</text>
</comment>
<evidence type="ECO:0000256" key="11">
    <source>
        <dbReference type="ARBA" id="ARBA00023211"/>
    </source>
</evidence>
<evidence type="ECO:0000256" key="7">
    <source>
        <dbReference type="ARBA" id="ARBA00023015"/>
    </source>
</evidence>